<dbReference type="EMBL" id="CP034672">
    <property type="protein sequence ID" value="AZS26359.1"/>
    <property type="molecule type" value="Genomic_DNA"/>
</dbReference>
<protein>
    <submittedName>
        <fullName evidence="1">Uncharacterized protein</fullName>
    </submittedName>
</protein>
<gene>
    <name evidence="1" type="ORF">DYL72_15755</name>
</gene>
<reference evidence="1 2" key="1">
    <citation type="submission" date="2018-12" db="EMBL/GenBank/DDBJ databases">
        <title>Characterization and Draft Genome of Vibrio anguillarum J360 Marine Pathogen Isolated from an Outbreak in Lumpfish (Cyclopterus lumpus).</title>
        <authorList>
            <person name="Vasquez J.I."/>
            <person name="Cao T."/>
            <person name="Chakraborty S."/>
            <person name="Gnanagobal H."/>
            <person name="Wescot J."/>
            <person name="Boyce D."/>
            <person name="Santander J."/>
        </authorList>
    </citation>
    <scope>NUCLEOTIDE SEQUENCE [LARGE SCALE GENOMIC DNA]</scope>
    <source>
        <strain evidence="1 2">J360</strain>
    </source>
</reference>
<dbReference type="Proteomes" id="UP000256923">
    <property type="component" value="Chromosome 1"/>
</dbReference>
<proteinExistence type="predicted"/>
<sequence>MSCFDVSRNAIETSLVEGKENGKITIEDVEVRLNQEHLVQIDLDGSVTKLSFESAEELHQNLGRSIELAKKFNRENGIKIVTDESHTK</sequence>
<dbReference type="RefSeq" id="WP_116285179.1">
    <property type="nucleotide sequence ID" value="NZ_CP034672.1"/>
</dbReference>
<organism evidence="1 2">
    <name type="scientific">Vibrio anguillarum</name>
    <name type="common">Listonella anguillarum</name>
    <dbReference type="NCBI Taxonomy" id="55601"/>
    <lineage>
        <taxon>Bacteria</taxon>
        <taxon>Pseudomonadati</taxon>
        <taxon>Pseudomonadota</taxon>
        <taxon>Gammaproteobacteria</taxon>
        <taxon>Vibrionales</taxon>
        <taxon>Vibrionaceae</taxon>
        <taxon>Vibrio</taxon>
    </lineage>
</organism>
<evidence type="ECO:0000313" key="2">
    <source>
        <dbReference type="Proteomes" id="UP000256923"/>
    </source>
</evidence>
<accession>A0A7U6J4R3</accession>
<evidence type="ECO:0000313" key="1">
    <source>
        <dbReference type="EMBL" id="AZS26359.1"/>
    </source>
</evidence>
<name>A0A7U6J4R3_VIBAN</name>
<dbReference type="AlphaFoldDB" id="A0A7U6J4R3"/>